<dbReference type="RefSeq" id="WP_419151569.1">
    <property type="nucleotide sequence ID" value="NZ_JAUSTR010000002.1"/>
</dbReference>
<comment type="caution">
    <text evidence="1">The sequence shown here is derived from an EMBL/GenBank/DDBJ whole genome shotgun (WGS) entry which is preliminary data.</text>
</comment>
<protein>
    <submittedName>
        <fullName evidence="1">Uncharacterized protein</fullName>
    </submittedName>
</protein>
<proteinExistence type="predicted"/>
<dbReference type="Proteomes" id="UP001225646">
    <property type="component" value="Unassembled WGS sequence"/>
</dbReference>
<sequence length="66" mass="7688">MSKKLPDFSKVEKVTEANLKVSPYSIFELDEEEIEFTSELKYDFSKVSLIDNDYHGKTNPIDHFTV</sequence>
<gene>
    <name evidence="1" type="ORF">J2S06_001088</name>
</gene>
<accession>A0ABT9VM24</accession>
<evidence type="ECO:0000313" key="2">
    <source>
        <dbReference type="Proteomes" id="UP001225646"/>
    </source>
</evidence>
<dbReference type="EMBL" id="JAUSTR010000002">
    <property type="protein sequence ID" value="MDQ0162014.1"/>
    <property type="molecule type" value="Genomic_DNA"/>
</dbReference>
<organism evidence="1 2">
    <name type="scientific">Aeribacillus alveayuensis</name>
    <dbReference type="NCBI Taxonomy" id="279215"/>
    <lineage>
        <taxon>Bacteria</taxon>
        <taxon>Bacillati</taxon>
        <taxon>Bacillota</taxon>
        <taxon>Bacilli</taxon>
        <taxon>Bacillales</taxon>
        <taxon>Bacillaceae</taxon>
        <taxon>Aeribacillus</taxon>
    </lineage>
</organism>
<name>A0ABT9VM24_9BACI</name>
<evidence type="ECO:0000313" key="1">
    <source>
        <dbReference type="EMBL" id="MDQ0162014.1"/>
    </source>
</evidence>
<keyword evidence="2" id="KW-1185">Reference proteome</keyword>
<reference evidence="1 2" key="1">
    <citation type="submission" date="2023-07" db="EMBL/GenBank/DDBJ databases">
        <title>Genomic Encyclopedia of Type Strains, Phase IV (KMG-IV): sequencing the most valuable type-strain genomes for metagenomic binning, comparative biology and taxonomic classification.</title>
        <authorList>
            <person name="Goeker M."/>
        </authorList>
    </citation>
    <scope>NUCLEOTIDE SEQUENCE [LARGE SCALE GENOMIC DNA]</scope>
    <source>
        <strain evidence="1 2">DSM 19092</strain>
    </source>
</reference>